<dbReference type="Proteomes" id="UP000262583">
    <property type="component" value="Chromosome"/>
</dbReference>
<organism evidence="8 9">
    <name type="scientific">Sumerlaea chitinivorans</name>
    <dbReference type="NCBI Taxonomy" id="2250252"/>
    <lineage>
        <taxon>Bacteria</taxon>
        <taxon>Candidatus Sumerlaeota</taxon>
        <taxon>Candidatus Sumerlaeia</taxon>
        <taxon>Candidatus Sumerlaeales</taxon>
        <taxon>Candidatus Sumerlaeaceae</taxon>
        <taxon>Candidatus Sumerlaea</taxon>
    </lineage>
</organism>
<comment type="subcellular location">
    <subcellularLocation>
        <location evidence="1 6">Cell membrane</location>
        <topology evidence="1 6">Multi-pass membrane protein</topology>
    </subcellularLocation>
</comment>
<feature type="transmembrane region" description="Helical" evidence="6">
    <location>
        <begin position="65"/>
        <end position="90"/>
    </location>
</feature>
<dbReference type="KEGG" id="schv:BRCON_0932"/>
<reference evidence="8 9" key="1">
    <citation type="submission" date="2018-05" db="EMBL/GenBank/DDBJ databases">
        <title>A metagenomic window into the 2 km-deep terrestrial subsurface aquifer revealed taxonomically and functionally diverse microbial community comprising novel uncultured bacterial lineages.</title>
        <authorList>
            <person name="Kadnikov V.V."/>
            <person name="Mardanov A.V."/>
            <person name="Beletsky A.V."/>
            <person name="Banks D."/>
            <person name="Pimenov N.V."/>
            <person name="Frank Y.A."/>
            <person name="Karnachuk O.V."/>
            <person name="Ravin N.V."/>
        </authorList>
    </citation>
    <scope>NUCLEOTIDE SEQUENCE [LARGE SCALE GENOMIC DNA]</scope>
    <source>
        <strain evidence="8">BY</strain>
    </source>
</reference>
<evidence type="ECO:0000313" key="8">
    <source>
        <dbReference type="EMBL" id="AXA35709.1"/>
    </source>
</evidence>
<feature type="domain" description="VTT" evidence="7">
    <location>
        <begin position="53"/>
        <end position="169"/>
    </location>
</feature>
<evidence type="ECO:0000256" key="3">
    <source>
        <dbReference type="ARBA" id="ARBA00022692"/>
    </source>
</evidence>
<name>A0A2Z4Y3Z6_SUMC1</name>
<comment type="similarity">
    <text evidence="6">Belongs to the TVP38/TMEM64 family.</text>
</comment>
<gene>
    <name evidence="8" type="ORF">BRCON_0932</name>
</gene>
<evidence type="ECO:0000313" key="9">
    <source>
        <dbReference type="Proteomes" id="UP000262583"/>
    </source>
</evidence>
<protein>
    <recommendedName>
        <fullName evidence="6">TVP38/TMEM64 family membrane protein</fullName>
    </recommendedName>
</protein>
<feature type="transmembrane region" description="Helical" evidence="6">
    <location>
        <begin position="176"/>
        <end position="196"/>
    </location>
</feature>
<keyword evidence="4 6" id="KW-1133">Transmembrane helix</keyword>
<dbReference type="GO" id="GO:0005886">
    <property type="term" value="C:plasma membrane"/>
    <property type="evidence" value="ECO:0007669"/>
    <property type="project" value="UniProtKB-SubCell"/>
</dbReference>
<dbReference type="InterPro" id="IPR032816">
    <property type="entry name" value="VTT_dom"/>
</dbReference>
<evidence type="ECO:0000256" key="5">
    <source>
        <dbReference type="ARBA" id="ARBA00023136"/>
    </source>
</evidence>
<sequence>MLTIFGTVAFFASLPSVREFFSIEHLRRDFQERGLTGYLIFISVGGLAVGLGIPRLWVSAIAGGLYGAVLGSTLGQIASMIGAVITFYIARILLRDIVLRRMPARMRIWYQRFNENGFRWLFYIRLFPIANATVTNLVGGISQVTFLQFLLATFLGYLPETIIFAVFGSSAAKKDYVQFAVAAVCLVLFIVGERLYQRYRKLRGGQDAGDEDAE</sequence>
<feature type="transmembrane region" description="Helical" evidence="6">
    <location>
        <begin position="146"/>
        <end position="170"/>
    </location>
</feature>
<proteinExistence type="inferred from homology"/>
<dbReference type="EMBL" id="CP030759">
    <property type="protein sequence ID" value="AXA35709.1"/>
    <property type="molecule type" value="Genomic_DNA"/>
</dbReference>
<accession>A0A2Z4Y3Z6</accession>
<evidence type="ECO:0000259" key="7">
    <source>
        <dbReference type="Pfam" id="PF09335"/>
    </source>
</evidence>
<dbReference type="Pfam" id="PF09335">
    <property type="entry name" value="VTT_dom"/>
    <property type="match status" value="1"/>
</dbReference>
<keyword evidence="2 6" id="KW-1003">Cell membrane</keyword>
<feature type="transmembrane region" description="Helical" evidence="6">
    <location>
        <begin position="35"/>
        <end position="53"/>
    </location>
</feature>
<feature type="transmembrane region" description="Helical" evidence="6">
    <location>
        <begin position="120"/>
        <end position="139"/>
    </location>
</feature>
<evidence type="ECO:0000256" key="6">
    <source>
        <dbReference type="RuleBase" id="RU366058"/>
    </source>
</evidence>
<dbReference type="PANTHER" id="PTHR12677:SF59">
    <property type="entry name" value="GOLGI APPARATUS MEMBRANE PROTEIN TVP38-RELATED"/>
    <property type="match status" value="1"/>
</dbReference>
<evidence type="ECO:0000256" key="1">
    <source>
        <dbReference type="ARBA" id="ARBA00004651"/>
    </source>
</evidence>
<evidence type="ECO:0000256" key="2">
    <source>
        <dbReference type="ARBA" id="ARBA00022475"/>
    </source>
</evidence>
<evidence type="ECO:0000256" key="4">
    <source>
        <dbReference type="ARBA" id="ARBA00022989"/>
    </source>
</evidence>
<dbReference type="AlphaFoldDB" id="A0A2Z4Y3Z6"/>
<dbReference type="PANTHER" id="PTHR12677">
    <property type="entry name" value="GOLGI APPARATUS MEMBRANE PROTEIN TVP38-RELATED"/>
    <property type="match status" value="1"/>
</dbReference>
<keyword evidence="5 6" id="KW-0472">Membrane</keyword>
<keyword evidence="3 6" id="KW-0812">Transmembrane</keyword>
<dbReference type="InterPro" id="IPR015414">
    <property type="entry name" value="TMEM64"/>
</dbReference>